<organism evidence="10 12">
    <name type="scientific">Legionella birminghamensis</name>
    <dbReference type="NCBI Taxonomy" id="28083"/>
    <lineage>
        <taxon>Bacteria</taxon>
        <taxon>Pseudomonadati</taxon>
        <taxon>Pseudomonadota</taxon>
        <taxon>Gammaproteobacteria</taxon>
        <taxon>Legionellales</taxon>
        <taxon>Legionellaceae</taxon>
        <taxon>Legionella</taxon>
    </lineage>
</organism>
<dbReference type="SUPFAM" id="SSF69705">
    <property type="entry name" value="Transcription factor NusA, N-terminal domain"/>
    <property type="match status" value="1"/>
</dbReference>
<dbReference type="GO" id="GO:0031564">
    <property type="term" value="P:transcription antitermination"/>
    <property type="evidence" value="ECO:0007669"/>
    <property type="project" value="UniProtKB-UniRule"/>
</dbReference>
<dbReference type="PROSITE" id="PS50126">
    <property type="entry name" value="S1"/>
    <property type="match status" value="1"/>
</dbReference>
<feature type="domain" description="S1 motif" evidence="8">
    <location>
        <begin position="137"/>
        <end position="202"/>
    </location>
</feature>
<dbReference type="SMART" id="SM00316">
    <property type="entry name" value="S1"/>
    <property type="match status" value="1"/>
</dbReference>
<evidence type="ECO:0000256" key="5">
    <source>
        <dbReference type="ARBA" id="ARBA00023015"/>
    </source>
</evidence>
<dbReference type="CDD" id="cd04455">
    <property type="entry name" value="S1_NusA"/>
    <property type="match status" value="1"/>
</dbReference>
<dbReference type="Gene3D" id="3.30.300.20">
    <property type="match status" value="2"/>
</dbReference>
<dbReference type="Pfam" id="PF00575">
    <property type="entry name" value="S1"/>
    <property type="match status" value="1"/>
</dbReference>
<dbReference type="Pfam" id="PF13184">
    <property type="entry name" value="KH_NusA_1st"/>
    <property type="match status" value="1"/>
</dbReference>
<dbReference type="RefSeq" id="WP_058523316.1">
    <property type="nucleotide sequence ID" value="NZ_CAAAHV010000002.1"/>
</dbReference>
<dbReference type="CDD" id="cd02134">
    <property type="entry name" value="KH-II_NusA_rpt1"/>
    <property type="match status" value="1"/>
</dbReference>
<keyword evidence="5 7" id="KW-0805">Transcription regulation</keyword>
<dbReference type="NCBIfam" id="TIGR01953">
    <property type="entry name" value="NusA"/>
    <property type="match status" value="1"/>
</dbReference>
<keyword evidence="1 7" id="KW-0806">Transcription termination</keyword>
<dbReference type="InterPro" id="IPR009019">
    <property type="entry name" value="KH_sf_prok-type"/>
</dbReference>
<reference evidence="10 12" key="2">
    <citation type="submission" date="2018-06" db="EMBL/GenBank/DDBJ databases">
        <authorList>
            <consortium name="Pathogen Informatics"/>
            <person name="Doyle S."/>
        </authorList>
    </citation>
    <scope>NUCLEOTIDE SEQUENCE [LARGE SCALE GENOMIC DNA]</scope>
    <source>
        <strain evidence="10 12">NCTC12437</strain>
    </source>
</reference>
<dbReference type="FunFam" id="2.40.50.140:FF:000058">
    <property type="entry name" value="Transcription termination/antitermination protein NusA"/>
    <property type="match status" value="1"/>
</dbReference>
<name>A0A378I6W3_9GAMM</name>
<dbReference type="Gene3D" id="2.40.50.140">
    <property type="entry name" value="Nucleic acid-binding proteins"/>
    <property type="match status" value="1"/>
</dbReference>
<dbReference type="Pfam" id="PF08529">
    <property type="entry name" value="NusA_N"/>
    <property type="match status" value="1"/>
</dbReference>
<dbReference type="SUPFAM" id="SSF54814">
    <property type="entry name" value="Prokaryotic type KH domain (KH-domain type II)"/>
    <property type="match status" value="2"/>
</dbReference>
<dbReference type="GO" id="GO:0005829">
    <property type="term" value="C:cytosol"/>
    <property type="evidence" value="ECO:0007669"/>
    <property type="project" value="TreeGrafter"/>
</dbReference>
<evidence type="ECO:0000256" key="2">
    <source>
        <dbReference type="ARBA" id="ARBA00022490"/>
    </source>
</evidence>
<evidence type="ECO:0000256" key="1">
    <source>
        <dbReference type="ARBA" id="ARBA00022472"/>
    </source>
</evidence>
<evidence type="ECO:0000313" key="10">
    <source>
        <dbReference type="EMBL" id="STX30592.1"/>
    </source>
</evidence>
<proteinExistence type="inferred from homology"/>
<comment type="subcellular location">
    <subcellularLocation>
        <location evidence="7">Cytoplasm</location>
    </subcellularLocation>
</comment>
<dbReference type="Proteomes" id="UP000054735">
    <property type="component" value="Unassembled WGS sequence"/>
</dbReference>
<dbReference type="Proteomes" id="UP000255066">
    <property type="component" value="Unassembled WGS sequence"/>
</dbReference>
<dbReference type="Gene3D" id="1.10.150.20">
    <property type="entry name" value="5' to 3' exonuclease, C-terminal subdomain"/>
    <property type="match status" value="2"/>
</dbReference>
<keyword evidence="6 7" id="KW-0804">Transcription</keyword>
<dbReference type="STRING" id="28083.Lbir_1235"/>
<dbReference type="SUPFAM" id="SSF47794">
    <property type="entry name" value="Rad51 N-terminal domain-like"/>
    <property type="match status" value="2"/>
</dbReference>
<dbReference type="HAMAP" id="MF_00945_B">
    <property type="entry name" value="NusA_B"/>
    <property type="match status" value="1"/>
</dbReference>
<dbReference type="GO" id="GO:0006353">
    <property type="term" value="P:DNA-templated transcription termination"/>
    <property type="evidence" value="ECO:0007669"/>
    <property type="project" value="UniProtKB-UniRule"/>
</dbReference>
<comment type="function">
    <text evidence="7">Participates in both transcription termination and antitermination.</text>
</comment>
<dbReference type="InterPro" id="IPR010213">
    <property type="entry name" value="TF_NusA"/>
</dbReference>
<dbReference type="Pfam" id="PF26594">
    <property type="entry name" value="KH_NusA_2nd"/>
    <property type="match status" value="1"/>
</dbReference>
<dbReference type="Gene3D" id="3.30.1480.10">
    <property type="entry name" value="NusA, N-terminal domain"/>
    <property type="match status" value="1"/>
</dbReference>
<gene>
    <name evidence="7 10" type="primary">nusA</name>
    <name evidence="9" type="ORF">Lbir_1235</name>
    <name evidence="10" type="ORF">NCTC12437_00352</name>
</gene>
<dbReference type="EMBL" id="LNXT01000015">
    <property type="protein sequence ID" value="KTC72460.1"/>
    <property type="molecule type" value="Genomic_DNA"/>
</dbReference>
<dbReference type="InterPro" id="IPR013735">
    <property type="entry name" value="TF_NusA_N"/>
</dbReference>
<keyword evidence="4 7" id="KW-0694">RNA-binding</keyword>
<evidence type="ECO:0000256" key="6">
    <source>
        <dbReference type="ARBA" id="ARBA00023163"/>
    </source>
</evidence>
<dbReference type="InterPro" id="IPR025249">
    <property type="entry name" value="TF_NusA_KH_1st"/>
</dbReference>
<dbReference type="InterPro" id="IPR010995">
    <property type="entry name" value="DNA_repair_Rad51/TF_NusA_a-hlx"/>
</dbReference>
<comment type="subunit">
    <text evidence="7">Monomer. Binds directly to the core enzyme of the DNA-dependent RNA polymerase and to nascent RNA.</text>
</comment>
<dbReference type="InterPro" id="IPR058582">
    <property type="entry name" value="KH_NusA_2nd"/>
</dbReference>
<dbReference type="InterPro" id="IPR010214">
    <property type="entry name" value="Tscrpt_termin_fac_NusA_C_rpt"/>
</dbReference>
<dbReference type="AlphaFoldDB" id="A0A378I6W3"/>
<dbReference type="EMBL" id="UGNW01000001">
    <property type="protein sequence ID" value="STX30592.1"/>
    <property type="molecule type" value="Genomic_DNA"/>
</dbReference>
<dbReference type="InterPro" id="IPR036555">
    <property type="entry name" value="NusA_N_sf"/>
</dbReference>
<dbReference type="Pfam" id="PF14520">
    <property type="entry name" value="HHH_5"/>
    <property type="match status" value="1"/>
</dbReference>
<evidence type="ECO:0000313" key="12">
    <source>
        <dbReference type="Proteomes" id="UP000255066"/>
    </source>
</evidence>
<comment type="similarity">
    <text evidence="7">Belongs to the NusA family.</text>
</comment>
<dbReference type="NCBIfam" id="TIGR01954">
    <property type="entry name" value="nusA_Cterm_rpt"/>
    <property type="match status" value="2"/>
</dbReference>
<evidence type="ECO:0000256" key="7">
    <source>
        <dbReference type="HAMAP-Rule" id="MF_00945"/>
    </source>
</evidence>
<dbReference type="InterPro" id="IPR012340">
    <property type="entry name" value="NA-bd_OB-fold"/>
</dbReference>
<keyword evidence="2 7" id="KW-0963">Cytoplasm</keyword>
<dbReference type="FunFam" id="3.30.300.20:FF:000002">
    <property type="entry name" value="Transcription termination/antitermination protein NusA"/>
    <property type="match status" value="1"/>
</dbReference>
<dbReference type="InterPro" id="IPR003029">
    <property type="entry name" value="S1_domain"/>
</dbReference>
<dbReference type="PROSITE" id="PS50084">
    <property type="entry name" value="KH_TYPE_1"/>
    <property type="match status" value="1"/>
</dbReference>
<dbReference type="OrthoDB" id="9807233at2"/>
<dbReference type="SUPFAM" id="SSF50249">
    <property type="entry name" value="Nucleic acid-binding proteins"/>
    <property type="match status" value="1"/>
</dbReference>
<reference evidence="9 11" key="1">
    <citation type="submission" date="2015-11" db="EMBL/GenBank/DDBJ databases">
        <title>Genomic analysis of 38 Legionella species identifies large and diverse effector repertoires.</title>
        <authorList>
            <person name="Burstein D."/>
            <person name="Amaro F."/>
            <person name="Zusman T."/>
            <person name="Lifshitz Z."/>
            <person name="Cohen O."/>
            <person name="Gilbert J.A."/>
            <person name="Pupko T."/>
            <person name="Shuman H.A."/>
            <person name="Segal G."/>
        </authorList>
    </citation>
    <scope>NUCLEOTIDE SEQUENCE [LARGE SCALE GENOMIC DNA]</scope>
    <source>
        <strain evidence="9 11">CDC#1407-AL-14</strain>
    </source>
</reference>
<evidence type="ECO:0000256" key="4">
    <source>
        <dbReference type="ARBA" id="ARBA00022884"/>
    </source>
</evidence>
<sequence>MSKELLLVAEALSNEKGVTKDVVLLAIQAALESATRKLSGHDMGVRVKLDPKTGEYETYRYWDVVADDELENPAAQIALSAAKERSPSIEIGDKIEEPMPSIEFGRIAAQTARQVIMQKVREAERQQIVEQFRAKHGQLVYGTVKKVTRDNIIIDLGGKAEAFMPRQEMLPNEMFRPNDRVRAYLYEITPQSRGPQLFVSRIRNEMLIELFRIEVPEIGENVIEVKAAAREPGIRAKIAVKTNDGRIDPVGACVGMRGARVQAVSSELGGERVDIILWDDNPAQLVINAMAPADISSIIVDEDSHTMDLAVQKEQLSQAIGRNGQNVRLASQLTGWTLNVMTVDEFNAKTQEESTKIVHLFTSSLDIDEEIASLLVANGFSSLEEVAYVPKEELMSIEEFDEEIVDELRNRANDTLLAQALSSGQDLKDTQNDDSLLEMEGMTTEIAEALNKRGILTMDDLAEQSVDELLDIEGMTEKKAAALIMKAREPWFS</sequence>
<dbReference type="CDD" id="cd22529">
    <property type="entry name" value="KH-II_NusA_rpt2"/>
    <property type="match status" value="1"/>
</dbReference>
<dbReference type="InterPro" id="IPR015946">
    <property type="entry name" value="KH_dom-like_a/b"/>
</dbReference>
<evidence type="ECO:0000313" key="11">
    <source>
        <dbReference type="Proteomes" id="UP000054735"/>
    </source>
</evidence>
<dbReference type="PANTHER" id="PTHR22648">
    <property type="entry name" value="TRANSCRIPTION TERMINATION FACTOR NUSA"/>
    <property type="match status" value="1"/>
</dbReference>
<dbReference type="SMART" id="SM00322">
    <property type="entry name" value="KH"/>
    <property type="match status" value="2"/>
</dbReference>
<dbReference type="PANTHER" id="PTHR22648:SF0">
    <property type="entry name" value="TRANSCRIPTION TERMINATION_ANTITERMINATION PROTEIN NUSA"/>
    <property type="match status" value="1"/>
</dbReference>
<dbReference type="InterPro" id="IPR004087">
    <property type="entry name" value="KH_dom"/>
</dbReference>
<dbReference type="FunFam" id="3.30.300.20:FF:000005">
    <property type="entry name" value="Transcription termination/antitermination protein NusA"/>
    <property type="match status" value="1"/>
</dbReference>
<dbReference type="GO" id="GO:0003700">
    <property type="term" value="F:DNA-binding transcription factor activity"/>
    <property type="evidence" value="ECO:0007669"/>
    <property type="project" value="InterPro"/>
</dbReference>
<dbReference type="GO" id="GO:0003723">
    <property type="term" value="F:RNA binding"/>
    <property type="evidence" value="ECO:0007669"/>
    <property type="project" value="UniProtKB-UniRule"/>
</dbReference>
<evidence type="ECO:0000256" key="3">
    <source>
        <dbReference type="ARBA" id="ARBA00022814"/>
    </source>
</evidence>
<evidence type="ECO:0000313" key="9">
    <source>
        <dbReference type="EMBL" id="KTC72460.1"/>
    </source>
</evidence>
<evidence type="ECO:0000259" key="8">
    <source>
        <dbReference type="PROSITE" id="PS50126"/>
    </source>
</evidence>
<keyword evidence="11" id="KW-1185">Reference proteome</keyword>
<accession>A0A378I6W3</accession>
<protein>
    <recommendedName>
        <fullName evidence="7">Transcription termination/antitermination protein NusA</fullName>
    </recommendedName>
</protein>
<keyword evidence="3 7" id="KW-0889">Transcription antitermination</keyword>
<dbReference type="InterPro" id="IPR030842">
    <property type="entry name" value="TF_NusA_bacterial"/>
</dbReference>
<dbReference type="GO" id="GO:0000166">
    <property type="term" value="F:nucleotide binding"/>
    <property type="evidence" value="ECO:0007669"/>
    <property type="project" value="InterPro"/>
</dbReference>